<protein>
    <submittedName>
        <fullName evidence="1">Uncharacterized protein</fullName>
    </submittedName>
</protein>
<accession>A0A0B2QI81</accession>
<reference evidence="1" key="1">
    <citation type="submission" date="2014-07" db="EMBL/GenBank/DDBJ databases">
        <title>Identification of a novel salt tolerance gene in wild soybean by whole-genome sequencing.</title>
        <authorList>
            <person name="Lam H.-M."/>
            <person name="Qi X."/>
            <person name="Li M.-W."/>
            <person name="Liu X."/>
            <person name="Xie M."/>
            <person name="Ni M."/>
            <person name="Xu X."/>
        </authorList>
    </citation>
    <scope>NUCLEOTIDE SEQUENCE [LARGE SCALE GENOMIC DNA]</scope>
    <source>
        <tissue evidence="1">Root</tissue>
    </source>
</reference>
<proteinExistence type="predicted"/>
<dbReference type="EMBL" id="KN659065">
    <property type="protein sequence ID" value="KHN19462.1"/>
    <property type="molecule type" value="Genomic_DNA"/>
</dbReference>
<sequence length="110" mass="12664">MGYTALDMLEHGPKDTRSLQIQIILMDVGFKNNERNQLDHPPSTTTLAIVVPSSMTIDPNEKYWSKFLKRVNKFLQLKSNRLEEMRGMLSLISTMISNCDLWCCNEPARC</sequence>
<dbReference type="Proteomes" id="UP000053555">
    <property type="component" value="Unassembled WGS sequence"/>
</dbReference>
<gene>
    <name evidence="1" type="ORF">glysoja_026077</name>
</gene>
<evidence type="ECO:0000313" key="1">
    <source>
        <dbReference type="EMBL" id="KHN19462.1"/>
    </source>
</evidence>
<name>A0A0B2QI81_GLYSO</name>
<organism evidence="1">
    <name type="scientific">Glycine soja</name>
    <name type="common">Wild soybean</name>
    <dbReference type="NCBI Taxonomy" id="3848"/>
    <lineage>
        <taxon>Eukaryota</taxon>
        <taxon>Viridiplantae</taxon>
        <taxon>Streptophyta</taxon>
        <taxon>Embryophyta</taxon>
        <taxon>Tracheophyta</taxon>
        <taxon>Spermatophyta</taxon>
        <taxon>Magnoliopsida</taxon>
        <taxon>eudicotyledons</taxon>
        <taxon>Gunneridae</taxon>
        <taxon>Pentapetalae</taxon>
        <taxon>rosids</taxon>
        <taxon>fabids</taxon>
        <taxon>Fabales</taxon>
        <taxon>Fabaceae</taxon>
        <taxon>Papilionoideae</taxon>
        <taxon>50 kb inversion clade</taxon>
        <taxon>NPAAA clade</taxon>
        <taxon>indigoferoid/millettioid clade</taxon>
        <taxon>Phaseoleae</taxon>
        <taxon>Glycine</taxon>
        <taxon>Glycine subgen. Soja</taxon>
    </lineage>
</organism>
<dbReference type="AlphaFoldDB" id="A0A0B2QI81"/>